<keyword evidence="6 9" id="KW-0472">Membrane</keyword>
<comment type="subcellular location">
    <subcellularLocation>
        <location evidence="1 7">Cell inner membrane</location>
        <topology evidence="1 7">Multi-pass membrane protein</topology>
    </subcellularLocation>
</comment>
<dbReference type="PANTHER" id="PTHR33362">
    <property type="entry name" value="SIALIC ACID TRAP TRANSPORTER PERMEASE PROTEIN SIAT-RELATED"/>
    <property type="match status" value="1"/>
</dbReference>
<dbReference type="RefSeq" id="WP_175483332.1">
    <property type="nucleotide sequence ID" value="NZ_FODS01000051.1"/>
</dbReference>
<feature type="domain" description="TRAP C4-dicarboxylate transport system permease DctM subunit" evidence="10">
    <location>
        <begin position="14"/>
        <end position="503"/>
    </location>
</feature>
<gene>
    <name evidence="11" type="ORF">SAMN04490248_1516</name>
</gene>
<sequence length="541" mass="56758">MIELLAANLAPIMFIIVMGLLMLGYPVAFTLAAGGLGFFAIGVGMSQIFPGIVHLSWPLLQAQPDRIFGILSNDTLLAVPFFTLMGAIFQRTGIAEELLEIVARLFGRVRGGLCFAVVLVGALLAATTGVVSASVMTMGLIALPIMLRSGYDPRIAAGTIAASGTLSQIVPPSLVLIVMADQMGVPVGEMYRGAAVPALLLIGMFCLFLAAVAVFSPGRMPVMRGMHAGWREFLGLTAMMALGVGATWLGHRALGAAATTELRIVGAMMIGAAAAVVAAGFRPHGDFVRRAIMALVPTLGLIFLVLGTVFLGVATPTESGAMGAAGALLLAMARRRITLPALRETLHQTARLTVFVFFILIGARLFSLTFYGLGGDAWLHDLLLSLPGEKVGFIVFAMVVIFILGCFLDFFEIAFIVVPLLLPTAVVLNIDPLWFGILISMNLQTSFLTPPFGFALFYLRSVAPRPAGPSAPPGVDTAQIYTGPLPFVALNVALIGIVIAWPELVILEPIATEGTGTELIAPAASGGTDDSSGGNLNHLFD</sequence>
<evidence type="ECO:0000256" key="7">
    <source>
        <dbReference type="RuleBase" id="RU369079"/>
    </source>
</evidence>
<dbReference type="InterPro" id="IPR010656">
    <property type="entry name" value="DctM"/>
</dbReference>
<dbReference type="EMBL" id="FODS01000051">
    <property type="protein sequence ID" value="SEP24482.1"/>
    <property type="molecule type" value="Genomic_DNA"/>
</dbReference>
<dbReference type="InterPro" id="IPR004681">
    <property type="entry name" value="TRAP_DctM"/>
</dbReference>
<feature type="transmembrane region" description="Helical" evidence="9">
    <location>
        <begin position="230"/>
        <end position="250"/>
    </location>
</feature>
<accession>A0A1H8WA01</accession>
<dbReference type="Proteomes" id="UP000198893">
    <property type="component" value="Unassembled WGS sequence"/>
</dbReference>
<dbReference type="STRING" id="569882.SAMN04490248_1516"/>
<protein>
    <submittedName>
        <fullName evidence="11">TRAP transporter, DctM subunit</fullName>
    </submittedName>
</protein>
<dbReference type="AlphaFoldDB" id="A0A1H8WA01"/>
<evidence type="ECO:0000256" key="2">
    <source>
        <dbReference type="ARBA" id="ARBA00022475"/>
    </source>
</evidence>
<keyword evidence="12" id="KW-1185">Reference proteome</keyword>
<proteinExistence type="predicted"/>
<feature type="transmembrane region" description="Helical" evidence="9">
    <location>
        <begin position="155"/>
        <end position="178"/>
    </location>
</feature>
<evidence type="ECO:0000256" key="8">
    <source>
        <dbReference type="SAM" id="MobiDB-lite"/>
    </source>
</evidence>
<feature type="transmembrane region" description="Helical" evidence="9">
    <location>
        <begin position="67"/>
        <end position="90"/>
    </location>
</feature>
<keyword evidence="2" id="KW-1003">Cell membrane</keyword>
<keyword evidence="3 7" id="KW-0997">Cell inner membrane</keyword>
<comment type="function">
    <text evidence="7">Part of the tripartite ATP-independent periplasmic (TRAP) transport system.</text>
</comment>
<feature type="transmembrane region" description="Helical" evidence="9">
    <location>
        <begin position="293"/>
        <end position="314"/>
    </location>
</feature>
<organism evidence="11 12">
    <name type="scientific">Salinihabitans flavidus</name>
    <dbReference type="NCBI Taxonomy" id="569882"/>
    <lineage>
        <taxon>Bacteria</taxon>
        <taxon>Pseudomonadati</taxon>
        <taxon>Pseudomonadota</taxon>
        <taxon>Alphaproteobacteria</taxon>
        <taxon>Rhodobacterales</taxon>
        <taxon>Roseobacteraceae</taxon>
        <taxon>Salinihabitans</taxon>
    </lineage>
</organism>
<keyword evidence="5 9" id="KW-1133">Transmembrane helix</keyword>
<evidence type="ECO:0000256" key="1">
    <source>
        <dbReference type="ARBA" id="ARBA00004429"/>
    </source>
</evidence>
<dbReference type="PANTHER" id="PTHR33362:SF7">
    <property type="entry name" value="SLL1103 PROTEIN"/>
    <property type="match status" value="1"/>
</dbReference>
<dbReference type="GO" id="GO:0005886">
    <property type="term" value="C:plasma membrane"/>
    <property type="evidence" value="ECO:0007669"/>
    <property type="project" value="UniProtKB-SubCell"/>
</dbReference>
<feature type="transmembrane region" description="Helical" evidence="9">
    <location>
        <begin position="12"/>
        <end position="32"/>
    </location>
</feature>
<feature type="transmembrane region" description="Helical" evidence="9">
    <location>
        <begin position="198"/>
        <end position="218"/>
    </location>
</feature>
<evidence type="ECO:0000313" key="12">
    <source>
        <dbReference type="Proteomes" id="UP000198893"/>
    </source>
</evidence>
<feature type="region of interest" description="Disordered" evidence="8">
    <location>
        <begin position="521"/>
        <end position="541"/>
    </location>
</feature>
<evidence type="ECO:0000256" key="5">
    <source>
        <dbReference type="ARBA" id="ARBA00022989"/>
    </source>
</evidence>
<feature type="transmembrane region" description="Helical" evidence="9">
    <location>
        <begin position="349"/>
        <end position="373"/>
    </location>
</feature>
<feature type="transmembrane region" description="Helical" evidence="9">
    <location>
        <begin position="479"/>
        <end position="501"/>
    </location>
</feature>
<feature type="transmembrane region" description="Helical" evidence="9">
    <location>
        <begin position="110"/>
        <end position="143"/>
    </location>
</feature>
<feature type="transmembrane region" description="Helical" evidence="9">
    <location>
        <begin position="38"/>
        <end position="60"/>
    </location>
</feature>
<feature type="transmembrane region" description="Helical" evidence="9">
    <location>
        <begin position="262"/>
        <end position="281"/>
    </location>
</feature>
<keyword evidence="4 9" id="KW-0812">Transmembrane</keyword>
<name>A0A1H8WA01_9RHOB</name>
<evidence type="ECO:0000256" key="6">
    <source>
        <dbReference type="ARBA" id="ARBA00023136"/>
    </source>
</evidence>
<evidence type="ECO:0000256" key="9">
    <source>
        <dbReference type="SAM" id="Phobius"/>
    </source>
</evidence>
<keyword evidence="7" id="KW-0813">Transport</keyword>
<evidence type="ECO:0000256" key="4">
    <source>
        <dbReference type="ARBA" id="ARBA00022692"/>
    </source>
</evidence>
<evidence type="ECO:0000256" key="3">
    <source>
        <dbReference type="ARBA" id="ARBA00022519"/>
    </source>
</evidence>
<feature type="transmembrane region" description="Helical" evidence="9">
    <location>
        <begin position="393"/>
        <end position="421"/>
    </location>
</feature>
<feature type="compositionally biased region" description="Low complexity" evidence="8">
    <location>
        <begin position="525"/>
        <end position="534"/>
    </location>
</feature>
<evidence type="ECO:0000313" key="11">
    <source>
        <dbReference type="EMBL" id="SEP24482.1"/>
    </source>
</evidence>
<dbReference type="GO" id="GO:0022857">
    <property type="term" value="F:transmembrane transporter activity"/>
    <property type="evidence" value="ECO:0007669"/>
    <property type="project" value="UniProtKB-UniRule"/>
</dbReference>
<evidence type="ECO:0000259" key="10">
    <source>
        <dbReference type="Pfam" id="PF06808"/>
    </source>
</evidence>
<dbReference type="Pfam" id="PF06808">
    <property type="entry name" value="DctM"/>
    <property type="match status" value="1"/>
</dbReference>
<reference evidence="11 12" key="1">
    <citation type="submission" date="2016-10" db="EMBL/GenBank/DDBJ databases">
        <authorList>
            <person name="de Groot N.N."/>
        </authorList>
    </citation>
    <scope>NUCLEOTIDE SEQUENCE [LARGE SCALE GENOMIC DNA]</scope>
    <source>
        <strain evidence="11 12">DSM 27842</strain>
    </source>
</reference>